<evidence type="ECO:0000313" key="9">
    <source>
        <dbReference type="EMBL" id="KAJ1125801.1"/>
    </source>
</evidence>
<dbReference type="FunFam" id="2.40.10.10:FF:000002">
    <property type="entry name" value="Transmembrane protease serine"/>
    <property type="match status" value="1"/>
</dbReference>
<dbReference type="InterPro" id="IPR009003">
    <property type="entry name" value="Peptidase_S1_PA"/>
</dbReference>
<keyword evidence="5" id="KW-0325">Glycoprotein</keyword>
<dbReference type="SMART" id="SM00020">
    <property type="entry name" value="Tryp_SPc"/>
    <property type="match status" value="1"/>
</dbReference>
<keyword evidence="10" id="KW-1185">Reference proteome</keyword>
<keyword evidence="3" id="KW-0378">Hydrolase</keyword>
<organism evidence="9 10">
    <name type="scientific">Pleurodeles waltl</name>
    <name type="common">Iberian ribbed newt</name>
    <dbReference type="NCBI Taxonomy" id="8319"/>
    <lineage>
        <taxon>Eukaryota</taxon>
        <taxon>Metazoa</taxon>
        <taxon>Chordata</taxon>
        <taxon>Craniata</taxon>
        <taxon>Vertebrata</taxon>
        <taxon>Euteleostomi</taxon>
        <taxon>Amphibia</taxon>
        <taxon>Batrachia</taxon>
        <taxon>Caudata</taxon>
        <taxon>Salamandroidea</taxon>
        <taxon>Salamandridae</taxon>
        <taxon>Pleurodelinae</taxon>
        <taxon>Pleurodeles</taxon>
    </lineage>
</organism>
<dbReference type="PRINTS" id="PR00722">
    <property type="entry name" value="CHYMOTRYPSIN"/>
</dbReference>
<evidence type="ECO:0000313" key="10">
    <source>
        <dbReference type="Proteomes" id="UP001066276"/>
    </source>
</evidence>
<dbReference type="GO" id="GO:0006508">
    <property type="term" value="P:proteolysis"/>
    <property type="evidence" value="ECO:0007669"/>
    <property type="project" value="UniProtKB-KW"/>
</dbReference>
<dbReference type="PANTHER" id="PTHR24253">
    <property type="entry name" value="TRANSMEMBRANE PROTEASE SERINE"/>
    <property type="match status" value="1"/>
</dbReference>
<name>A0AAV7PEI1_PLEWA</name>
<keyword evidence="1" id="KW-0645">Protease</keyword>
<dbReference type="SUPFAM" id="SSF50494">
    <property type="entry name" value="Trypsin-like serine proteases"/>
    <property type="match status" value="1"/>
</dbReference>
<reference evidence="9" key="1">
    <citation type="journal article" date="2022" name="bioRxiv">
        <title>Sequencing and chromosome-scale assembly of the giantPleurodeles waltlgenome.</title>
        <authorList>
            <person name="Brown T."/>
            <person name="Elewa A."/>
            <person name="Iarovenko S."/>
            <person name="Subramanian E."/>
            <person name="Araus A.J."/>
            <person name="Petzold A."/>
            <person name="Susuki M."/>
            <person name="Suzuki K.-i.T."/>
            <person name="Hayashi T."/>
            <person name="Toyoda A."/>
            <person name="Oliveira C."/>
            <person name="Osipova E."/>
            <person name="Leigh N.D."/>
            <person name="Simon A."/>
            <person name="Yun M.H."/>
        </authorList>
    </citation>
    <scope>NUCLEOTIDE SEQUENCE</scope>
    <source>
        <strain evidence="9">20211129_DDA</strain>
        <tissue evidence="9">Liver</tissue>
    </source>
</reference>
<feature type="chain" id="PRO_5043574678" description="Peptidase S1 domain-containing protein" evidence="7">
    <location>
        <begin position="26"/>
        <end position="262"/>
    </location>
</feature>
<gene>
    <name evidence="9" type="ORF">NDU88_004219</name>
</gene>
<dbReference type="Proteomes" id="UP001066276">
    <property type="component" value="Chromosome 7"/>
</dbReference>
<feature type="signal peptide" evidence="7">
    <location>
        <begin position="1"/>
        <end position="25"/>
    </location>
</feature>
<evidence type="ECO:0000259" key="8">
    <source>
        <dbReference type="PROSITE" id="PS50240"/>
    </source>
</evidence>
<evidence type="ECO:0000256" key="1">
    <source>
        <dbReference type="ARBA" id="ARBA00022670"/>
    </source>
</evidence>
<protein>
    <recommendedName>
        <fullName evidence="8">Peptidase S1 domain-containing protein</fullName>
    </recommendedName>
</protein>
<evidence type="ECO:0000256" key="5">
    <source>
        <dbReference type="ARBA" id="ARBA00023180"/>
    </source>
</evidence>
<evidence type="ECO:0000256" key="7">
    <source>
        <dbReference type="SAM" id="SignalP"/>
    </source>
</evidence>
<comment type="similarity">
    <text evidence="6">Belongs to the peptidase S1 family. CLIP subfamily.</text>
</comment>
<dbReference type="InterPro" id="IPR001254">
    <property type="entry name" value="Trypsin_dom"/>
</dbReference>
<dbReference type="AlphaFoldDB" id="A0AAV7PEI1"/>
<evidence type="ECO:0000256" key="6">
    <source>
        <dbReference type="ARBA" id="ARBA00024195"/>
    </source>
</evidence>
<dbReference type="PANTHER" id="PTHR24253:SF159">
    <property type="entry name" value="SERINE PROTEASE 42"/>
    <property type="match status" value="1"/>
</dbReference>
<evidence type="ECO:0000256" key="3">
    <source>
        <dbReference type="ARBA" id="ARBA00022801"/>
    </source>
</evidence>
<keyword evidence="2 7" id="KW-0732">Signal</keyword>
<dbReference type="EMBL" id="JANPWB010000011">
    <property type="protein sequence ID" value="KAJ1125801.1"/>
    <property type="molecule type" value="Genomic_DNA"/>
</dbReference>
<dbReference type="PROSITE" id="PS50240">
    <property type="entry name" value="TRYPSIN_DOM"/>
    <property type="match status" value="1"/>
</dbReference>
<dbReference type="Pfam" id="PF00089">
    <property type="entry name" value="Trypsin"/>
    <property type="match status" value="1"/>
</dbReference>
<keyword evidence="4" id="KW-1015">Disulfide bond</keyword>
<dbReference type="Gene3D" id="2.40.10.10">
    <property type="entry name" value="Trypsin-like serine proteases"/>
    <property type="match status" value="1"/>
</dbReference>
<accession>A0AAV7PEI1</accession>
<evidence type="ECO:0000256" key="2">
    <source>
        <dbReference type="ARBA" id="ARBA00022729"/>
    </source>
</evidence>
<dbReference type="CDD" id="cd00190">
    <property type="entry name" value="Tryp_SPc"/>
    <property type="match status" value="1"/>
</dbReference>
<dbReference type="InterPro" id="IPR001314">
    <property type="entry name" value="Peptidase_S1A"/>
</dbReference>
<feature type="domain" description="Peptidase S1" evidence="8">
    <location>
        <begin position="19"/>
        <end position="257"/>
    </location>
</feature>
<sequence length="262" mass="28496">MSHLKVLGLGLALLASALILPGVWGLDTWKWEVSIQNKGVHECGGVLHASRWILSSASCFKSLSNVSDWSVVFARWQLAPISWEIGIQKVFKHGAYTTQLSGFDIALVKLVTPVNITTSFEMIALIPLPDKSDKFADGDLCSVVGWGNVHKSGVEQYPASNLQVTTVSLLRHETCNRKFQEQYLSNIVFIQSDMLCSQSSTSPGACKGDTGGPLVCSVSRRTKLVGLLSWNMGCSTDGFGIYTNVSAFTTWISDTELSNSNN</sequence>
<dbReference type="InterPro" id="IPR043504">
    <property type="entry name" value="Peptidase_S1_PA_chymotrypsin"/>
</dbReference>
<proteinExistence type="inferred from homology"/>
<comment type="caution">
    <text evidence="9">The sequence shown here is derived from an EMBL/GenBank/DDBJ whole genome shotgun (WGS) entry which is preliminary data.</text>
</comment>
<dbReference type="GO" id="GO:0004252">
    <property type="term" value="F:serine-type endopeptidase activity"/>
    <property type="evidence" value="ECO:0007669"/>
    <property type="project" value="InterPro"/>
</dbReference>
<evidence type="ECO:0000256" key="4">
    <source>
        <dbReference type="ARBA" id="ARBA00023157"/>
    </source>
</evidence>